<evidence type="ECO:0000313" key="4">
    <source>
        <dbReference type="Proteomes" id="UP001145069"/>
    </source>
</evidence>
<evidence type="ECO:0000256" key="1">
    <source>
        <dbReference type="ARBA" id="ARBA00008645"/>
    </source>
</evidence>
<gene>
    <name evidence="3" type="ORF">NC799_16170</name>
</gene>
<accession>A0A9X4AHP0</accession>
<dbReference type="InterPro" id="IPR000073">
    <property type="entry name" value="AB_hydrolase_1"/>
</dbReference>
<dbReference type="EMBL" id="JAMQKC010000026">
    <property type="protein sequence ID" value="MDC3418418.1"/>
    <property type="molecule type" value="Genomic_DNA"/>
</dbReference>
<dbReference type="SUPFAM" id="SSF53474">
    <property type="entry name" value="alpha/beta-Hydrolases"/>
    <property type="match status" value="1"/>
</dbReference>
<organism evidence="3 4">
    <name type="scientific">Aquibacillus salsiterrae</name>
    <dbReference type="NCBI Taxonomy" id="2950439"/>
    <lineage>
        <taxon>Bacteria</taxon>
        <taxon>Bacillati</taxon>
        <taxon>Bacillota</taxon>
        <taxon>Bacilli</taxon>
        <taxon>Bacillales</taxon>
        <taxon>Bacillaceae</taxon>
        <taxon>Aquibacillus</taxon>
    </lineage>
</organism>
<keyword evidence="3" id="KW-0378">Hydrolase</keyword>
<keyword evidence="4" id="KW-1185">Reference proteome</keyword>
<dbReference type="RefSeq" id="WP_272447482.1">
    <property type="nucleotide sequence ID" value="NZ_JAMQKC010000026.1"/>
</dbReference>
<dbReference type="Gene3D" id="3.40.50.1820">
    <property type="entry name" value="alpha/beta hydrolase"/>
    <property type="match status" value="1"/>
</dbReference>
<dbReference type="GO" id="GO:0016787">
    <property type="term" value="F:hydrolase activity"/>
    <property type="evidence" value="ECO:0007669"/>
    <property type="project" value="UniProtKB-KW"/>
</dbReference>
<evidence type="ECO:0000259" key="2">
    <source>
        <dbReference type="Pfam" id="PF12697"/>
    </source>
</evidence>
<proteinExistence type="inferred from homology"/>
<comment type="similarity">
    <text evidence="1">Belongs to the AB hydrolase superfamily.</text>
</comment>
<dbReference type="PANTHER" id="PTHR43039">
    <property type="entry name" value="ESTERASE-RELATED"/>
    <property type="match status" value="1"/>
</dbReference>
<name>A0A9X4AHP0_9BACI</name>
<dbReference type="Proteomes" id="UP001145069">
    <property type="component" value="Unassembled WGS sequence"/>
</dbReference>
<dbReference type="Pfam" id="PF12697">
    <property type="entry name" value="Abhydrolase_6"/>
    <property type="match status" value="1"/>
</dbReference>
<dbReference type="AlphaFoldDB" id="A0A9X4AHP0"/>
<dbReference type="PRINTS" id="PR00111">
    <property type="entry name" value="ABHYDROLASE"/>
</dbReference>
<evidence type="ECO:0000313" key="3">
    <source>
        <dbReference type="EMBL" id="MDC3418418.1"/>
    </source>
</evidence>
<comment type="caution">
    <text evidence="3">The sequence shown here is derived from an EMBL/GenBank/DDBJ whole genome shotgun (WGS) entry which is preliminary data.</text>
</comment>
<reference evidence="3" key="1">
    <citation type="submission" date="2022-06" db="EMBL/GenBank/DDBJ databases">
        <title>Aquibacillus sp. a new bacterium isolated from soil saline samples.</title>
        <authorList>
            <person name="Galisteo C."/>
            <person name="De La Haba R."/>
            <person name="Sanchez-Porro C."/>
            <person name="Ventosa A."/>
        </authorList>
    </citation>
    <scope>NUCLEOTIDE SEQUENCE</scope>
    <source>
        <strain evidence="3">3ASR75-54</strain>
    </source>
</reference>
<dbReference type="InterPro" id="IPR029058">
    <property type="entry name" value="AB_hydrolase_fold"/>
</dbReference>
<protein>
    <submittedName>
        <fullName evidence="3">Alpha/beta hydrolase</fullName>
    </submittedName>
</protein>
<feature type="domain" description="AB hydrolase-1" evidence="2">
    <location>
        <begin position="21"/>
        <end position="258"/>
    </location>
</feature>
<sequence length="283" mass="31201">MSQNILTRNNVKVAGNGKQSILFAPGFGCDQTVWKSVSESFESNYQVILFDYVGMGNSDTSAFDSDKYSTLSGYAQDVIDVCSALDLKNAIFVGHSVSSMIGVLASLRKPEYFSNLIMVCPSPCYLNDPPEYFGGFEKEELTGLMDMMEKNYIGWANVFASTVTNNPNRPEVALELEDRFCSTDPIIARTFAEANFFADNRQELPNVTVPSLIMQCANDVIAPTAVGEYVSKHLPHNKFVQMKATGHCPHLSHPEETAIVIQDYLKTALVKQIPKDSGVRPNG</sequence>